<dbReference type="GO" id="GO:0016987">
    <property type="term" value="F:sigma factor activity"/>
    <property type="evidence" value="ECO:0007669"/>
    <property type="project" value="UniProtKB-KW"/>
</dbReference>
<evidence type="ECO:0000256" key="2">
    <source>
        <dbReference type="ARBA" id="ARBA00023015"/>
    </source>
</evidence>
<evidence type="ECO:0000313" key="7">
    <source>
        <dbReference type="EMBL" id="QDY70716.1"/>
    </source>
</evidence>
<proteinExistence type="inferred from homology"/>
<name>A0A5B8IBB9_9RHOB</name>
<dbReference type="Gene3D" id="1.10.10.10">
    <property type="entry name" value="Winged helix-like DNA-binding domain superfamily/Winged helix DNA-binding domain"/>
    <property type="match status" value="1"/>
</dbReference>
<dbReference type="GO" id="GO:0003677">
    <property type="term" value="F:DNA binding"/>
    <property type="evidence" value="ECO:0007669"/>
    <property type="project" value="InterPro"/>
</dbReference>
<sequence length="173" mass="19971">MIAIRDRRDKAAFAELFDHFAPRLKSVLVRNGASDTEAEDIIQDAMLTLWQKAHLFDARRAQVSTWIYQIARNRQIDRLRKTTRPIPADLFTSGEDTNQQDDIFALEQEADALRRALAELPVKQKEILEKAYFSDATHAEIREDTGLPLGTIKSRIRLGLDRLRHELKHLRPS</sequence>
<dbReference type="PANTHER" id="PTHR43133:SF62">
    <property type="entry name" value="RNA POLYMERASE SIGMA FACTOR SIGZ"/>
    <property type="match status" value="1"/>
</dbReference>
<accession>A0A5B8IBB9</accession>
<geneLocation type="plasmid" evidence="7 8">
    <name>unnamed1</name>
</geneLocation>
<dbReference type="KEGG" id="lit:FPZ52_12940"/>
<dbReference type="EMBL" id="CP042262">
    <property type="protein sequence ID" value="QDY70716.1"/>
    <property type="molecule type" value="Genomic_DNA"/>
</dbReference>
<feature type="domain" description="RNA polymerase sigma factor 70 region 4 type 2" evidence="6">
    <location>
        <begin position="111"/>
        <end position="163"/>
    </location>
</feature>
<evidence type="ECO:0000256" key="3">
    <source>
        <dbReference type="ARBA" id="ARBA00023082"/>
    </source>
</evidence>
<dbReference type="InterPro" id="IPR014284">
    <property type="entry name" value="RNA_pol_sigma-70_dom"/>
</dbReference>
<evidence type="ECO:0000259" key="5">
    <source>
        <dbReference type="Pfam" id="PF04542"/>
    </source>
</evidence>
<dbReference type="AlphaFoldDB" id="A0A5B8IBB9"/>
<dbReference type="InterPro" id="IPR013324">
    <property type="entry name" value="RNA_pol_sigma_r3/r4-like"/>
</dbReference>
<reference evidence="7 8" key="1">
    <citation type="submission" date="2019-07" db="EMBL/GenBank/DDBJ databases">
        <title>Litoreibacter alkalisoli sp. nov., isolated from saline-alkaline soil.</title>
        <authorList>
            <person name="Wang S."/>
            <person name="Xu L."/>
            <person name="Xing Y.-T."/>
            <person name="Sun J.-Q."/>
        </authorList>
    </citation>
    <scope>NUCLEOTIDE SEQUENCE [LARGE SCALE GENOMIC DNA]</scope>
    <source>
        <strain evidence="7 8">LN3S51</strain>
        <plasmid evidence="7 8">unnamed1</plasmid>
    </source>
</reference>
<dbReference type="SUPFAM" id="SSF88946">
    <property type="entry name" value="Sigma2 domain of RNA polymerase sigma factors"/>
    <property type="match status" value="1"/>
</dbReference>
<dbReference type="PANTHER" id="PTHR43133">
    <property type="entry name" value="RNA POLYMERASE ECF-TYPE SIGMA FACTO"/>
    <property type="match status" value="1"/>
</dbReference>
<protein>
    <submittedName>
        <fullName evidence="7">Sigma-70 family RNA polymerase sigma factor</fullName>
    </submittedName>
</protein>
<evidence type="ECO:0000259" key="6">
    <source>
        <dbReference type="Pfam" id="PF08281"/>
    </source>
</evidence>
<keyword evidence="3" id="KW-0731">Sigma factor</keyword>
<comment type="similarity">
    <text evidence="1">Belongs to the sigma-70 factor family. ECF subfamily.</text>
</comment>
<gene>
    <name evidence="7" type="ORF">FPZ52_12940</name>
</gene>
<keyword evidence="8" id="KW-1185">Reference proteome</keyword>
<keyword evidence="7" id="KW-0614">Plasmid</keyword>
<dbReference type="Proteomes" id="UP000318483">
    <property type="component" value="Plasmid unnamed1"/>
</dbReference>
<keyword evidence="2" id="KW-0805">Transcription regulation</keyword>
<dbReference type="GO" id="GO:0006352">
    <property type="term" value="P:DNA-templated transcription initiation"/>
    <property type="evidence" value="ECO:0007669"/>
    <property type="project" value="InterPro"/>
</dbReference>
<dbReference type="CDD" id="cd06171">
    <property type="entry name" value="Sigma70_r4"/>
    <property type="match status" value="1"/>
</dbReference>
<evidence type="ECO:0000256" key="4">
    <source>
        <dbReference type="ARBA" id="ARBA00023163"/>
    </source>
</evidence>
<dbReference type="OrthoDB" id="9803470at2"/>
<dbReference type="Gene3D" id="1.10.1740.10">
    <property type="match status" value="1"/>
</dbReference>
<evidence type="ECO:0000313" key="8">
    <source>
        <dbReference type="Proteomes" id="UP000318483"/>
    </source>
</evidence>
<dbReference type="InterPro" id="IPR007627">
    <property type="entry name" value="RNA_pol_sigma70_r2"/>
</dbReference>
<dbReference type="NCBIfam" id="TIGR02937">
    <property type="entry name" value="sigma70-ECF"/>
    <property type="match status" value="1"/>
</dbReference>
<organism evidence="7 8">
    <name type="scientific">Qingshengfaniella alkalisoli</name>
    <dbReference type="NCBI Taxonomy" id="2599296"/>
    <lineage>
        <taxon>Bacteria</taxon>
        <taxon>Pseudomonadati</taxon>
        <taxon>Pseudomonadota</taxon>
        <taxon>Alphaproteobacteria</taxon>
        <taxon>Rhodobacterales</taxon>
        <taxon>Paracoccaceae</taxon>
        <taxon>Qingshengfaniella</taxon>
    </lineage>
</organism>
<dbReference type="InterPro" id="IPR013249">
    <property type="entry name" value="RNA_pol_sigma70_r4_t2"/>
</dbReference>
<dbReference type="Pfam" id="PF04542">
    <property type="entry name" value="Sigma70_r2"/>
    <property type="match status" value="1"/>
</dbReference>
<evidence type="ECO:0000256" key="1">
    <source>
        <dbReference type="ARBA" id="ARBA00010641"/>
    </source>
</evidence>
<feature type="domain" description="RNA polymerase sigma-70 region 2" evidence="5">
    <location>
        <begin position="16"/>
        <end position="84"/>
    </location>
</feature>
<dbReference type="InterPro" id="IPR036388">
    <property type="entry name" value="WH-like_DNA-bd_sf"/>
</dbReference>
<keyword evidence="4" id="KW-0804">Transcription</keyword>
<dbReference type="InterPro" id="IPR039425">
    <property type="entry name" value="RNA_pol_sigma-70-like"/>
</dbReference>
<dbReference type="SUPFAM" id="SSF88659">
    <property type="entry name" value="Sigma3 and sigma4 domains of RNA polymerase sigma factors"/>
    <property type="match status" value="1"/>
</dbReference>
<dbReference type="InterPro" id="IPR013325">
    <property type="entry name" value="RNA_pol_sigma_r2"/>
</dbReference>
<dbReference type="Pfam" id="PF08281">
    <property type="entry name" value="Sigma70_r4_2"/>
    <property type="match status" value="1"/>
</dbReference>